<dbReference type="AlphaFoldDB" id="A0A1E3GYS6"/>
<gene>
    <name evidence="1" type="ORF">A6302_03465</name>
</gene>
<dbReference type="EMBL" id="MCRJ01000103">
    <property type="protein sequence ID" value="ODN69203.1"/>
    <property type="molecule type" value="Genomic_DNA"/>
</dbReference>
<organism evidence="1 2">
    <name type="scientific">Methylobrevis pamukkalensis</name>
    <dbReference type="NCBI Taxonomy" id="1439726"/>
    <lineage>
        <taxon>Bacteria</taxon>
        <taxon>Pseudomonadati</taxon>
        <taxon>Pseudomonadota</taxon>
        <taxon>Alphaproteobacteria</taxon>
        <taxon>Hyphomicrobiales</taxon>
        <taxon>Pleomorphomonadaceae</taxon>
        <taxon>Methylobrevis</taxon>
    </lineage>
</organism>
<reference evidence="1 2" key="1">
    <citation type="submission" date="2016-07" db="EMBL/GenBank/DDBJ databases">
        <title>Draft Genome Sequence of Methylobrevis pamukkalensis PK2.</title>
        <authorList>
            <person name="Vasilenko O.V."/>
            <person name="Doronina N.V."/>
            <person name="Shmareva M.N."/>
            <person name="Tarlachkov S.V."/>
            <person name="Mustakhimov I."/>
            <person name="Trotsenko Y.A."/>
        </authorList>
    </citation>
    <scope>NUCLEOTIDE SEQUENCE [LARGE SCALE GENOMIC DNA]</scope>
    <source>
        <strain evidence="1 2">PK2</strain>
    </source>
</reference>
<evidence type="ECO:0000313" key="2">
    <source>
        <dbReference type="Proteomes" id="UP000094622"/>
    </source>
</evidence>
<dbReference type="RefSeq" id="WP_069307803.1">
    <property type="nucleotide sequence ID" value="NZ_MCRJ01000103.1"/>
</dbReference>
<name>A0A1E3GYS6_9HYPH</name>
<dbReference type="Proteomes" id="UP000094622">
    <property type="component" value="Unassembled WGS sequence"/>
</dbReference>
<accession>A0A1E3GYS6</accession>
<sequence length="83" mass="9592">MSDDLDILPIDLDEAYQQLDRAREAHDERGTDANYVHLLECQNRVLRGEINRRDAALRRAGADRFREICDRRRGGRIALEGAQ</sequence>
<protein>
    <submittedName>
        <fullName evidence="1">Uncharacterized protein</fullName>
    </submittedName>
</protein>
<proteinExistence type="predicted"/>
<keyword evidence="2" id="KW-1185">Reference proteome</keyword>
<comment type="caution">
    <text evidence="1">The sequence shown here is derived from an EMBL/GenBank/DDBJ whole genome shotgun (WGS) entry which is preliminary data.</text>
</comment>
<evidence type="ECO:0000313" key="1">
    <source>
        <dbReference type="EMBL" id="ODN69203.1"/>
    </source>
</evidence>